<dbReference type="InterPro" id="IPR016379">
    <property type="entry name" value="T3SS_Ca_resp_chp_LcrH/SycD_sub"/>
</dbReference>
<dbReference type="RefSeq" id="WP_072550221.1">
    <property type="nucleotide sequence ID" value="NZ_CP021659.1"/>
</dbReference>
<dbReference type="SUPFAM" id="SSF48452">
    <property type="entry name" value="TPR-like"/>
    <property type="match status" value="1"/>
</dbReference>
<gene>
    <name evidence="1" type="ORF">CCS41_05005</name>
</gene>
<keyword evidence="2" id="KW-1185">Reference proteome</keyword>
<dbReference type="EMBL" id="CP021659">
    <property type="protein sequence ID" value="AWK13983.1"/>
    <property type="molecule type" value="Genomic_DNA"/>
</dbReference>
<dbReference type="PIRSF" id="PIRSF003165">
    <property type="entry name" value="Chaperone_SicA"/>
    <property type="match status" value="1"/>
</dbReference>
<dbReference type="PRINTS" id="PR01595">
    <property type="entry name" value="SYCDCHAPRONE"/>
</dbReference>
<name>A0A2U8I4B9_9GAMM</name>
<dbReference type="InterPro" id="IPR011990">
    <property type="entry name" value="TPR-like_helical_dom_sf"/>
</dbReference>
<proteinExistence type="predicted"/>
<dbReference type="AlphaFoldDB" id="A0A2U8I4B9"/>
<reference evidence="1 2" key="1">
    <citation type="submission" date="2017-05" db="EMBL/GenBank/DDBJ databases">
        <title>Genome sequence of Candidatus Fukatsuia symbiotica and Candidatus Hamiltonella defensa from Acyrthosiphon pisum strain 5D.</title>
        <authorList>
            <person name="Patel V.A."/>
            <person name="Chevignon G."/>
            <person name="Russell J.A."/>
            <person name="Oliver K.M."/>
        </authorList>
    </citation>
    <scope>NUCLEOTIDE SEQUENCE [LARGE SCALE GENOMIC DNA]</scope>
    <source>
        <strain evidence="1 2">5D</strain>
    </source>
</reference>
<organism evidence="1 2">
    <name type="scientific">Candidatus Fukatsuia symbiotica</name>
    <dbReference type="NCBI Taxonomy" id="1878942"/>
    <lineage>
        <taxon>Bacteria</taxon>
        <taxon>Pseudomonadati</taxon>
        <taxon>Pseudomonadota</taxon>
        <taxon>Gammaproteobacteria</taxon>
        <taxon>Enterobacterales</taxon>
        <taxon>Yersiniaceae</taxon>
        <taxon>Candidatus Fukatsuia</taxon>
    </lineage>
</organism>
<accession>A0A2U8I4B9</accession>
<dbReference type="OrthoDB" id="8591320at2"/>
<protein>
    <submittedName>
        <fullName evidence="1">CesD/SycD/LcrH family type III secretion system chaperone</fullName>
    </submittedName>
</protein>
<dbReference type="Proteomes" id="UP000261875">
    <property type="component" value="Chromosome"/>
</dbReference>
<evidence type="ECO:0000313" key="2">
    <source>
        <dbReference type="Proteomes" id="UP000261875"/>
    </source>
</evidence>
<evidence type="ECO:0000313" key="1">
    <source>
        <dbReference type="EMBL" id="AWK13983.1"/>
    </source>
</evidence>
<dbReference type="Gene3D" id="1.25.40.10">
    <property type="entry name" value="Tetratricopeptide repeat domain"/>
    <property type="match status" value="1"/>
</dbReference>
<sequence length="152" mass="17326">MSDQHNEALINFMRRGGSLHVLADRAPEDLALLYRYCIQLCEGDEYENAKVLLTLLVHLDHHNFSYWQTLGQCYKQTCDYHQAIYCFSRSGQICVDDPRPSCLAGECYLACGNQAYAEKAFRAALNWCCVHPEMNDIRVRAENGLASLTLEV</sequence>
<dbReference type="STRING" id="1878942.GCA_900128755_01214"/>
<dbReference type="InterPro" id="IPR005415">
    <property type="entry name" value="T3SS_Ca_resp_chp_LcrH/SycD"/>
</dbReference>
<dbReference type="KEGG" id="fsm:CCS41_05005"/>